<reference evidence="4" key="1">
    <citation type="journal article" date="2023" name="Mol. Phylogenet. Evol.">
        <title>Genome-scale phylogeny and comparative genomics of the fungal order Sordariales.</title>
        <authorList>
            <person name="Hensen N."/>
            <person name="Bonometti L."/>
            <person name="Westerberg I."/>
            <person name="Brannstrom I.O."/>
            <person name="Guillou S."/>
            <person name="Cros-Aarteil S."/>
            <person name="Calhoun S."/>
            <person name="Haridas S."/>
            <person name="Kuo A."/>
            <person name="Mondo S."/>
            <person name="Pangilinan J."/>
            <person name="Riley R."/>
            <person name="LaButti K."/>
            <person name="Andreopoulos B."/>
            <person name="Lipzen A."/>
            <person name="Chen C."/>
            <person name="Yan M."/>
            <person name="Daum C."/>
            <person name="Ng V."/>
            <person name="Clum A."/>
            <person name="Steindorff A."/>
            <person name="Ohm R.A."/>
            <person name="Martin F."/>
            <person name="Silar P."/>
            <person name="Natvig D.O."/>
            <person name="Lalanne C."/>
            <person name="Gautier V."/>
            <person name="Ament-Velasquez S.L."/>
            <person name="Kruys A."/>
            <person name="Hutchinson M.I."/>
            <person name="Powell A.J."/>
            <person name="Barry K."/>
            <person name="Miller A.N."/>
            <person name="Grigoriev I.V."/>
            <person name="Debuchy R."/>
            <person name="Gladieux P."/>
            <person name="Hiltunen Thoren M."/>
            <person name="Johannesson H."/>
        </authorList>
    </citation>
    <scope>NUCLEOTIDE SEQUENCE</scope>
    <source>
        <strain evidence="4">CBS 757.83</strain>
    </source>
</reference>
<proteinExistence type="predicted"/>
<evidence type="ECO:0000256" key="1">
    <source>
        <dbReference type="SAM" id="Coils"/>
    </source>
</evidence>
<dbReference type="InterPro" id="IPR046347">
    <property type="entry name" value="bZIP_sf"/>
</dbReference>
<feature type="region of interest" description="Disordered" evidence="2">
    <location>
        <begin position="169"/>
        <end position="256"/>
    </location>
</feature>
<dbReference type="Gene3D" id="1.20.5.170">
    <property type="match status" value="1"/>
</dbReference>
<keyword evidence="1" id="KW-0175">Coiled coil</keyword>
<feature type="compositionally biased region" description="Low complexity" evidence="2">
    <location>
        <begin position="327"/>
        <end position="338"/>
    </location>
</feature>
<dbReference type="AlphaFoldDB" id="A0AAN6T4L5"/>
<evidence type="ECO:0000313" key="4">
    <source>
        <dbReference type="EMBL" id="KAK4104980.1"/>
    </source>
</evidence>
<dbReference type="GO" id="GO:0003700">
    <property type="term" value="F:DNA-binding transcription factor activity"/>
    <property type="evidence" value="ECO:0007669"/>
    <property type="project" value="InterPro"/>
</dbReference>
<dbReference type="PROSITE" id="PS00036">
    <property type="entry name" value="BZIP_BASIC"/>
    <property type="match status" value="1"/>
</dbReference>
<gene>
    <name evidence="4" type="ORF">N658DRAFT_196490</name>
</gene>
<feature type="coiled-coil region" evidence="1">
    <location>
        <begin position="271"/>
        <end position="298"/>
    </location>
</feature>
<feature type="compositionally biased region" description="Pro residues" evidence="2">
    <location>
        <begin position="339"/>
        <end position="348"/>
    </location>
</feature>
<feature type="domain" description="BZIP" evidence="3">
    <location>
        <begin position="239"/>
        <end position="252"/>
    </location>
</feature>
<dbReference type="Proteomes" id="UP001305647">
    <property type="component" value="Unassembled WGS sequence"/>
</dbReference>
<sequence>MSFFQENNSAVNVDFFDFEMYDNVEQEWPGKIGDYSLNIGDDDEEETSPGAFDFNGPSQMFGSGFASLPGFQLPASQLSGAQLSVAQLPDPQLFGALLPAPQVPAPQLPGSNDGWNDAHSQYGMGAVANPGQMMADPALVGSRFDNAFQALSVPAQAGALPIFPASRASSSATTMGSAGPASPGKLDEAPKPVTAPCHRAGGGKKPAEGKGKGKSPASVGSGSGSGSGSGGSGSSAANKAKNAEAAKRSRAKKKAMEQSLVCRAYDGEARNGELVASAQRLRDEIAALKTELVDHANRCPGGGRDIVGRLGDSFSARLAAVEAEAAAQARATVAGQPHGQPPPPPQHRPGPGRQRL</sequence>
<evidence type="ECO:0000259" key="3">
    <source>
        <dbReference type="PROSITE" id="PS00036"/>
    </source>
</evidence>
<dbReference type="Pfam" id="PF07716">
    <property type="entry name" value="bZIP_2"/>
    <property type="match status" value="1"/>
</dbReference>
<feature type="compositionally biased region" description="Gly residues" evidence="2">
    <location>
        <begin position="221"/>
        <end position="233"/>
    </location>
</feature>
<feature type="compositionally biased region" description="Low complexity" evidence="2">
    <location>
        <begin position="169"/>
        <end position="182"/>
    </location>
</feature>
<comment type="caution">
    <text evidence="4">The sequence shown here is derived from an EMBL/GenBank/DDBJ whole genome shotgun (WGS) entry which is preliminary data.</text>
</comment>
<name>A0AAN6T4L5_9PEZI</name>
<protein>
    <recommendedName>
        <fullName evidence="3">BZIP domain-containing protein</fullName>
    </recommendedName>
</protein>
<dbReference type="SUPFAM" id="SSF57959">
    <property type="entry name" value="Leucine zipper domain"/>
    <property type="match status" value="1"/>
</dbReference>
<dbReference type="InterPro" id="IPR004827">
    <property type="entry name" value="bZIP"/>
</dbReference>
<evidence type="ECO:0000256" key="2">
    <source>
        <dbReference type="SAM" id="MobiDB-lite"/>
    </source>
</evidence>
<dbReference type="EMBL" id="MU863626">
    <property type="protein sequence ID" value="KAK4104980.1"/>
    <property type="molecule type" value="Genomic_DNA"/>
</dbReference>
<feature type="region of interest" description="Disordered" evidence="2">
    <location>
        <begin position="327"/>
        <end position="356"/>
    </location>
</feature>
<organism evidence="4 5">
    <name type="scientific">Parathielavia hyrcaniae</name>
    <dbReference type="NCBI Taxonomy" id="113614"/>
    <lineage>
        <taxon>Eukaryota</taxon>
        <taxon>Fungi</taxon>
        <taxon>Dikarya</taxon>
        <taxon>Ascomycota</taxon>
        <taxon>Pezizomycotina</taxon>
        <taxon>Sordariomycetes</taxon>
        <taxon>Sordariomycetidae</taxon>
        <taxon>Sordariales</taxon>
        <taxon>Chaetomiaceae</taxon>
        <taxon>Parathielavia</taxon>
    </lineage>
</organism>
<evidence type="ECO:0000313" key="5">
    <source>
        <dbReference type="Proteomes" id="UP001305647"/>
    </source>
</evidence>
<reference evidence="4" key="2">
    <citation type="submission" date="2023-05" db="EMBL/GenBank/DDBJ databases">
        <authorList>
            <consortium name="Lawrence Berkeley National Laboratory"/>
            <person name="Steindorff A."/>
            <person name="Hensen N."/>
            <person name="Bonometti L."/>
            <person name="Westerberg I."/>
            <person name="Brannstrom I.O."/>
            <person name="Guillou S."/>
            <person name="Cros-Aarteil S."/>
            <person name="Calhoun S."/>
            <person name="Haridas S."/>
            <person name="Kuo A."/>
            <person name="Mondo S."/>
            <person name="Pangilinan J."/>
            <person name="Riley R."/>
            <person name="Labutti K."/>
            <person name="Andreopoulos B."/>
            <person name="Lipzen A."/>
            <person name="Chen C."/>
            <person name="Yanf M."/>
            <person name="Daum C."/>
            <person name="Ng V."/>
            <person name="Clum A."/>
            <person name="Ohm R."/>
            <person name="Martin F."/>
            <person name="Silar P."/>
            <person name="Natvig D."/>
            <person name="Lalanne C."/>
            <person name="Gautier V."/>
            <person name="Ament-Velasquez S.L."/>
            <person name="Kruys A."/>
            <person name="Hutchinson M.I."/>
            <person name="Powell A.J."/>
            <person name="Barry K."/>
            <person name="Miller A.N."/>
            <person name="Grigoriev I.V."/>
            <person name="Debuchy R."/>
            <person name="Gladieux P."/>
            <person name="Thoren M.H."/>
            <person name="Johannesson H."/>
        </authorList>
    </citation>
    <scope>NUCLEOTIDE SEQUENCE</scope>
    <source>
        <strain evidence="4">CBS 757.83</strain>
    </source>
</reference>
<accession>A0AAN6T4L5</accession>
<keyword evidence="5" id="KW-1185">Reference proteome</keyword>